<sequence length="109" mass="11651">MLPPTQVYSTVIHNHTAGEVTVRVTYSNLMHNTSEEHRMTIPAGAKGVAEPRTFIENGTEFAIVITAVHVHNAEAVLTAPFPGVDSPTSNYPINILEEGGGVHLRGGHA</sequence>
<gene>
    <name evidence="1" type="ORF">LSCM1_03895</name>
</gene>
<organism evidence="1 2">
    <name type="scientific">Leishmania martiniquensis</name>
    <dbReference type="NCBI Taxonomy" id="1580590"/>
    <lineage>
        <taxon>Eukaryota</taxon>
        <taxon>Discoba</taxon>
        <taxon>Euglenozoa</taxon>
        <taxon>Kinetoplastea</taxon>
        <taxon>Metakinetoplastina</taxon>
        <taxon>Trypanosomatida</taxon>
        <taxon>Trypanosomatidae</taxon>
        <taxon>Leishmaniinae</taxon>
        <taxon>Leishmania</taxon>
    </lineage>
</organism>
<dbReference type="KEGG" id="lmat:92513939"/>
<dbReference type="RefSeq" id="XP_067176795.1">
    <property type="nucleotide sequence ID" value="XM_067321427.1"/>
</dbReference>
<dbReference type="EMBL" id="JAFEUZ010000030">
    <property type="protein sequence ID" value="KAG5472495.1"/>
    <property type="molecule type" value="Genomic_DNA"/>
</dbReference>
<dbReference type="OrthoDB" id="258422at2759"/>
<dbReference type="AlphaFoldDB" id="A0A836H8T9"/>
<dbReference type="GeneID" id="92513939"/>
<reference evidence="2" key="1">
    <citation type="journal article" date="2021" name="Microbiol. Resour. Announc.">
        <title>LGAAP: Leishmaniinae Genome Assembly and Annotation Pipeline.</title>
        <authorList>
            <person name="Almutairi H."/>
            <person name="Urbaniak M.D."/>
            <person name="Bates M.D."/>
            <person name="Jariyapan N."/>
            <person name="Kwakye-Nuako G."/>
            <person name="Thomaz-Soccol V."/>
            <person name="Al-Salem W.S."/>
            <person name="Dillon R.J."/>
            <person name="Bates P.A."/>
            <person name="Gatherer D."/>
        </authorList>
    </citation>
    <scope>NUCLEOTIDE SEQUENCE [LARGE SCALE GENOMIC DNA]</scope>
</reference>
<keyword evidence="2" id="KW-1185">Reference proteome</keyword>
<evidence type="ECO:0000313" key="2">
    <source>
        <dbReference type="Proteomes" id="UP000673552"/>
    </source>
</evidence>
<proteinExistence type="predicted"/>
<reference evidence="2" key="2">
    <citation type="journal article" date="2021" name="Sci. Data">
        <title>Chromosome-scale genome sequencing, assembly and annotation of six genomes from subfamily Leishmaniinae.</title>
        <authorList>
            <person name="Almutairi H."/>
            <person name="Urbaniak M.D."/>
            <person name="Bates M.D."/>
            <person name="Jariyapan N."/>
            <person name="Kwakye-Nuako G."/>
            <person name="Thomaz Soccol V."/>
            <person name="Al-Salem W.S."/>
            <person name="Dillon R.J."/>
            <person name="Bates P.A."/>
            <person name="Gatherer D."/>
        </authorList>
    </citation>
    <scope>NUCLEOTIDE SEQUENCE [LARGE SCALE GENOMIC DNA]</scope>
</reference>
<protein>
    <submittedName>
        <fullName evidence="1">Uncharacterized protein</fullName>
    </submittedName>
</protein>
<dbReference type="Proteomes" id="UP000673552">
    <property type="component" value="Unassembled WGS sequence"/>
</dbReference>
<name>A0A836H8T9_9TRYP</name>
<evidence type="ECO:0000313" key="1">
    <source>
        <dbReference type="EMBL" id="KAG5472495.1"/>
    </source>
</evidence>
<accession>A0A836H8T9</accession>
<comment type="caution">
    <text evidence="1">The sequence shown here is derived from an EMBL/GenBank/DDBJ whole genome shotgun (WGS) entry which is preliminary data.</text>
</comment>